<reference evidence="2 3" key="1">
    <citation type="submission" date="2014-06" db="EMBL/GenBank/DDBJ databases">
        <authorList>
            <person name="Swart Estienne"/>
        </authorList>
    </citation>
    <scope>NUCLEOTIDE SEQUENCE [LARGE SCALE GENOMIC DNA]</scope>
    <source>
        <strain evidence="2 3">130c</strain>
    </source>
</reference>
<organism evidence="2 3">
    <name type="scientific">Stylonychia lemnae</name>
    <name type="common">Ciliate</name>
    <dbReference type="NCBI Taxonomy" id="5949"/>
    <lineage>
        <taxon>Eukaryota</taxon>
        <taxon>Sar</taxon>
        <taxon>Alveolata</taxon>
        <taxon>Ciliophora</taxon>
        <taxon>Intramacronucleata</taxon>
        <taxon>Spirotrichea</taxon>
        <taxon>Stichotrichia</taxon>
        <taxon>Sporadotrichida</taxon>
        <taxon>Oxytrichidae</taxon>
        <taxon>Stylonychinae</taxon>
        <taxon>Stylonychia</taxon>
    </lineage>
</organism>
<evidence type="ECO:0000313" key="3">
    <source>
        <dbReference type="Proteomes" id="UP000039865"/>
    </source>
</evidence>
<dbReference type="InParanoid" id="A0A078A5H8"/>
<evidence type="ECO:0000256" key="1">
    <source>
        <dbReference type="SAM" id="Phobius"/>
    </source>
</evidence>
<keyword evidence="3" id="KW-1185">Reference proteome</keyword>
<sequence>MGMYEKFLGFGVVPFLLILLVLLATGIARKQIHAVISLLMKFNFTINGRTIYLFPMIAIINLVTIVSLYYELMEMHEPHDIAAKTQYYERLYRTYRNFLVNATSATLICQIFLTGKRYNDYAVARDKLQEVKKLQKNQ</sequence>
<keyword evidence="1" id="KW-1133">Transmembrane helix</keyword>
<keyword evidence="1" id="KW-0472">Membrane</keyword>
<dbReference type="EMBL" id="CCKQ01006140">
    <property type="protein sequence ID" value="CDW77429.1"/>
    <property type="molecule type" value="Genomic_DNA"/>
</dbReference>
<evidence type="ECO:0000313" key="2">
    <source>
        <dbReference type="EMBL" id="CDW77429.1"/>
    </source>
</evidence>
<feature type="transmembrane region" description="Helical" evidence="1">
    <location>
        <begin position="52"/>
        <end position="70"/>
    </location>
</feature>
<accession>A0A078A5H8</accession>
<dbReference type="Proteomes" id="UP000039865">
    <property type="component" value="Unassembled WGS sequence"/>
</dbReference>
<name>A0A078A5H8_STYLE</name>
<gene>
    <name evidence="2" type="primary">Contig19409.g20585</name>
    <name evidence="2" type="ORF">STYLEM_6390</name>
</gene>
<evidence type="ECO:0008006" key="4">
    <source>
        <dbReference type="Google" id="ProtNLM"/>
    </source>
</evidence>
<dbReference type="AlphaFoldDB" id="A0A078A5H8"/>
<keyword evidence="1" id="KW-0812">Transmembrane</keyword>
<proteinExistence type="predicted"/>
<protein>
    <recommendedName>
        <fullName evidence="4">Endoplasmic reticulum transmembrane protein</fullName>
    </recommendedName>
</protein>